<sequence length="615" mass="64047">MIATRKEAMFLIGMHLVPNIFGVARFSYGFHRTVSPVGGLILDVWHGGECVANICIDAGMILLLWREVVMTRLLGLFVVWNTLSMLFCCGANIAGLRYPPKWTRLVIFWAPVIIGFSFAKVFHVGGPSYRWENESSIVAVGSSLEYQSGPGPIYTSSMGHMISTSSSSFTLPSTGGRAGWKERRGWSSRSVVRATMLREKVLMATLESSKIVEKPVTAARAIAASSASIASGAQLKPSDRAYRIVAGITRGVLGRIYLSRFQLYYTSLLYEFYKIYKSTGGKAYDGQGLARIACSGRTSKARTPAVAMVEGQAPAGLSPLPQQGGAITAAVTPASAGHTPSVYSQMHSAIAQGGGGTAAQSAIASSVTTPRPATAPSSAVMTPKPTDGASVVPRTAAQEGVAVAVETKPKSRTTRSKKQPGTADARNAAAGKLYYTSLLYEFYKIYKSTGGKAYDGQGLARIACSGRTSKARTPAVAMVEGQAPAGLSPVPQQGGAITAAVTPASAGHTPSVYSQMHSAIAQGGGGTAAQSAIASSVTTPRPATAPSSAVMTPKPTDGASVVPHTAAQEGVAVAVETKPKSRTTRSKKQPGTADARNAAAGKVTPKTPGDRARQL</sequence>
<dbReference type="Proteomes" id="UP000821845">
    <property type="component" value="Chromosome 3"/>
</dbReference>
<comment type="caution">
    <text evidence="1">The sequence shown here is derived from an EMBL/GenBank/DDBJ whole genome shotgun (WGS) entry which is preliminary data.</text>
</comment>
<name>A0ACB7SKW0_HYAAI</name>
<reference evidence="1" key="1">
    <citation type="submission" date="2020-05" db="EMBL/GenBank/DDBJ databases">
        <title>Large-scale comparative analyses of tick genomes elucidate their genetic diversity and vector capacities.</title>
        <authorList>
            <person name="Jia N."/>
            <person name="Wang J."/>
            <person name="Shi W."/>
            <person name="Du L."/>
            <person name="Sun Y."/>
            <person name="Zhan W."/>
            <person name="Jiang J."/>
            <person name="Wang Q."/>
            <person name="Zhang B."/>
            <person name="Ji P."/>
            <person name="Sakyi L.B."/>
            <person name="Cui X."/>
            <person name="Yuan T."/>
            <person name="Jiang B."/>
            <person name="Yang W."/>
            <person name="Lam T.T.-Y."/>
            <person name="Chang Q."/>
            <person name="Ding S."/>
            <person name="Wang X."/>
            <person name="Zhu J."/>
            <person name="Ruan X."/>
            <person name="Zhao L."/>
            <person name="Wei J."/>
            <person name="Que T."/>
            <person name="Du C."/>
            <person name="Cheng J."/>
            <person name="Dai P."/>
            <person name="Han X."/>
            <person name="Huang E."/>
            <person name="Gao Y."/>
            <person name="Liu J."/>
            <person name="Shao H."/>
            <person name="Ye R."/>
            <person name="Li L."/>
            <person name="Wei W."/>
            <person name="Wang X."/>
            <person name="Wang C."/>
            <person name="Yang T."/>
            <person name="Huo Q."/>
            <person name="Li W."/>
            <person name="Guo W."/>
            <person name="Chen H."/>
            <person name="Zhou L."/>
            <person name="Ni X."/>
            <person name="Tian J."/>
            <person name="Zhou Y."/>
            <person name="Sheng Y."/>
            <person name="Liu T."/>
            <person name="Pan Y."/>
            <person name="Xia L."/>
            <person name="Li J."/>
            <person name="Zhao F."/>
            <person name="Cao W."/>
        </authorList>
    </citation>
    <scope>NUCLEOTIDE SEQUENCE</scope>
    <source>
        <strain evidence="1">Hyas-2018</strain>
    </source>
</reference>
<evidence type="ECO:0000313" key="2">
    <source>
        <dbReference type="Proteomes" id="UP000821845"/>
    </source>
</evidence>
<keyword evidence="2" id="KW-1185">Reference proteome</keyword>
<accession>A0ACB7SKW0</accession>
<organism evidence="1 2">
    <name type="scientific">Hyalomma asiaticum</name>
    <name type="common">Tick</name>
    <dbReference type="NCBI Taxonomy" id="266040"/>
    <lineage>
        <taxon>Eukaryota</taxon>
        <taxon>Metazoa</taxon>
        <taxon>Ecdysozoa</taxon>
        <taxon>Arthropoda</taxon>
        <taxon>Chelicerata</taxon>
        <taxon>Arachnida</taxon>
        <taxon>Acari</taxon>
        <taxon>Parasitiformes</taxon>
        <taxon>Ixodida</taxon>
        <taxon>Ixodoidea</taxon>
        <taxon>Ixodidae</taxon>
        <taxon>Hyalomminae</taxon>
        <taxon>Hyalomma</taxon>
    </lineage>
</organism>
<protein>
    <submittedName>
        <fullName evidence="1">Uncharacterized protein</fullName>
    </submittedName>
</protein>
<dbReference type="EMBL" id="CM023483">
    <property type="protein sequence ID" value="KAH6935596.1"/>
    <property type="molecule type" value="Genomic_DNA"/>
</dbReference>
<evidence type="ECO:0000313" key="1">
    <source>
        <dbReference type="EMBL" id="KAH6935596.1"/>
    </source>
</evidence>
<proteinExistence type="predicted"/>
<gene>
    <name evidence="1" type="ORF">HPB50_007007</name>
</gene>